<evidence type="ECO:0000256" key="5">
    <source>
        <dbReference type="ARBA" id="ARBA00022475"/>
    </source>
</evidence>
<dbReference type="GO" id="GO:0015627">
    <property type="term" value="C:type II protein secretion system complex"/>
    <property type="evidence" value="ECO:0007669"/>
    <property type="project" value="InterPro"/>
</dbReference>
<comment type="caution">
    <text evidence="11">The sequence shown here is derived from an EMBL/GenBank/DDBJ whole genome shotgun (WGS) entry which is preliminary data.</text>
</comment>
<sequence>MISKSNNIRWLIFAILSFFIFVLLQVPAAWLITKFYKNNQMLHNVSGNIWHGQADWTKGNLKGSLNWKTRPWDLILLRLGANVEIHSGNTKLQGVVGYGLGKAITIKALEGQIAPETLKSFAQWQWPINAIQLKDVQFKYKPQHGFSATDGELQWAGGDLGFTFAQRQESMNIPVLMAKLKDDNGKLTIDVRDQREQKMMNLQLEPDLMLDVQLTQRFLMNVASYEGKAGLDTYVISSRQPLLAGVN</sequence>
<dbReference type="STRING" id="1443941.A9J31_00380"/>
<dbReference type="Pfam" id="PF01203">
    <property type="entry name" value="T2SSN"/>
    <property type="match status" value="1"/>
</dbReference>
<evidence type="ECO:0000256" key="7">
    <source>
        <dbReference type="ARBA" id="ARBA00022692"/>
    </source>
</evidence>
<keyword evidence="12" id="KW-1185">Reference proteome</keyword>
<evidence type="ECO:0000313" key="12">
    <source>
        <dbReference type="Proteomes" id="UP000185753"/>
    </source>
</evidence>
<evidence type="ECO:0000256" key="1">
    <source>
        <dbReference type="ARBA" id="ARBA00004533"/>
    </source>
</evidence>
<dbReference type="EMBL" id="LZDS01000001">
    <property type="protein sequence ID" value="OBX30005.1"/>
    <property type="molecule type" value="Genomic_DNA"/>
</dbReference>
<dbReference type="RefSeq" id="WP_067761382.1">
    <property type="nucleotide sequence ID" value="NZ_LZDS01000001.1"/>
</dbReference>
<keyword evidence="6" id="KW-0997">Cell inner membrane</keyword>
<dbReference type="InterPro" id="IPR022792">
    <property type="entry name" value="T2SS_protein-GspN"/>
</dbReference>
<accession>A0A1A7RCM4</accession>
<evidence type="ECO:0000256" key="9">
    <source>
        <dbReference type="ARBA" id="ARBA00023136"/>
    </source>
</evidence>
<evidence type="ECO:0000256" key="6">
    <source>
        <dbReference type="ARBA" id="ARBA00022519"/>
    </source>
</evidence>
<dbReference type="GO" id="GO:0005886">
    <property type="term" value="C:plasma membrane"/>
    <property type="evidence" value="ECO:0007669"/>
    <property type="project" value="UniProtKB-SubCell"/>
</dbReference>
<dbReference type="AlphaFoldDB" id="A0A1A7RCM4"/>
<evidence type="ECO:0000256" key="4">
    <source>
        <dbReference type="ARBA" id="ARBA00022448"/>
    </source>
</evidence>
<dbReference type="GO" id="GO:0015628">
    <property type="term" value="P:protein secretion by the type II secretion system"/>
    <property type="evidence" value="ECO:0007669"/>
    <property type="project" value="InterPro"/>
</dbReference>
<dbReference type="Proteomes" id="UP000185753">
    <property type="component" value="Unassembled WGS sequence"/>
</dbReference>
<name>A0A1A7RCM4_9GAMM</name>
<evidence type="ECO:0000256" key="3">
    <source>
        <dbReference type="ARBA" id="ARBA00021563"/>
    </source>
</evidence>
<keyword evidence="4" id="KW-0813">Transport</keyword>
<dbReference type="OrthoDB" id="6706905at2"/>
<proteinExistence type="inferred from homology"/>
<evidence type="ECO:0000256" key="8">
    <source>
        <dbReference type="ARBA" id="ARBA00022927"/>
    </source>
</evidence>
<keyword evidence="7" id="KW-0812">Transmembrane</keyword>
<comment type="similarity">
    <text evidence="2">Belongs to the GSP N family.</text>
</comment>
<keyword evidence="8" id="KW-0653">Protein transport</keyword>
<gene>
    <name evidence="11" type="ORF">A9J31_00380</name>
</gene>
<keyword evidence="9" id="KW-0472">Membrane</keyword>
<organism evidence="11 12">
    <name type="scientific">Acinetobacter gandensis</name>
    <dbReference type="NCBI Taxonomy" id="1443941"/>
    <lineage>
        <taxon>Bacteria</taxon>
        <taxon>Pseudomonadati</taxon>
        <taxon>Pseudomonadota</taxon>
        <taxon>Gammaproteobacteria</taxon>
        <taxon>Moraxellales</taxon>
        <taxon>Moraxellaceae</taxon>
        <taxon>Acinetobacter</taxon>
    </lineage>
</organism>
<evidence type="ECO:0000256" key="2">
    <source>
        <dbReference type="ARBA" id="ARBA00007208"/>
    </source>
</evidence>
<reference evidence="12" key="1">
    <citation type="submission" date="2016-06" db="EMBL/GenBank/DDBJ databases">
        <authorList>
            <person name="Radolfova-Krizova L."/>
            <person name="Nemec A."/>
        </authorList>
    </citation>
    <scope>NUCLEOTIDE SEQUENCE [LARGE SCALE GENOMIC DNA]</scope>
    <source>
        <strain evidence="12">ANC 4275</strain>
    </source>
</reference>
<protein>
    <recommendedName>
        <fullName evidence="3">Type II secretion system protein N</fullName>
    </recommendedName>
    <alternativeName>
        <fullName evidence="10">General secretion pathway protein N</fullName>
    </alternativeName>
</protein>
<evidence type="ECO:0000256" key="10">
    <source>
        <dbReference type="ARBA" id="ARBA00030772"/>
    </source>
</evidence>
<comment type="subcellular location">
    <subcellularLocation>
        <location evidence="1">Cell inner membrane</location>
    </subcellularLocation>
</comment>
<keyword evidence="5" id="KW-1003">Cell membrane</keyword>
<evidence type="ECO:0000313" key="11">
    <source>
        <dbReference type="EMBL" id="OBX30005.1"/>
    </source>
</evidence>